<comment type="caution">
    <text evidence="2">The sequence shown here is derived from an EMBL/GenBank/DDBJ whole genome shotgun (WGS) entry which is preliminary data.</text>
</comment>
<dbReference type="EMBL" id="QVEV01000019">
    <property type="protein sequence ID" value="RGC14597.1"/>
    <property type="molecule type" value="Genomic_DNA"/>
</dbReference>
<organism evidence="2 3">
    <name type="scientific">Clostridium innocuum</name>
    <dbReference type="NCBI Taxonomy" id="1522"/>
    <lineage>
        <taxon>Bacteria</taxon>
        <taxon>Bacillati</taxon>
        <taxon>Bacillota</taxon>
        <taxon>Clostridia</taxon>
        <taxon>Eubacteriales</taxon>
        <taxon>Clostridiaceae</taxon>
        <taxon>Clostridium</taxon>
    </lineage>
</organism>
<dbReference type="Proteomes" id="UP000260025">
    <property type="component" value="Unassembled WGS sequence"/>
</dbReference>
<reference evidence="2 3" key="1">
    <citation type="submission" date="2018-08" db="EMBL/GenBank/DDBJ databases">
        <title>A genome reference for cultivated species of the human gut microbiota.</title>
        <authorList>
            <person name="Zou Y."/>
            <person name="Xue W."/>
            <person name="Luo G."/>
        </authorList>
    </citation>
    <scope>NUCLEOTIDE SEQUENCE [LARGE SCALE GENOMIC DNA]</scope>
    <source>
        <strain evidence="2 3">OF01-2LB</strain>
    </source>
</reference>
<keyword evidence="1" id="KW-1133">Transmembrane helix</keyword>
<keyword evidence="1" id="KW-0812">Transmembrane</keyword>
<gene>
    <name evidence="2" type="ORF">DXA38_12955</name>
</gene>
<sequence length="68" mass="7745">MQKTNILREQQSSAGRMQAVYICMVNWDYIKMTDRSCLLAAIFPALICANCGFLMQCLRGYEDLKCTA</sequence>
<keyword evidence="1" id="KW-0472">Membrane</keyword>
<evidence type="ECO:0000256" key="1">
    <source>
        <dbReference type="SAM" id="Phobius"/>
    </source>
</evidence>
<feature type="transmembrane region" description="Helical" evidence="1">
    <location>
        <begin position="37"/>
        <end position="55"/>
    </location>
</feature>
<accession>A0A3E2VU28</accession>
<proteinExistence type="predicted"/>
<evidence type="ECO:0000313" key="2">
    <source>
        <dbReference type="EMBL" id="RGC14597.1"/>
    </source>
</evidence>
<name>A0A3E2VU28_CLOIN</name>
<protein>
    <submittedName>
        <fullName evidence="2">Uncharacterized protein</fullName>
    </submittedName>
</protein>
<evidence type="ECO:0000313" key="3">
    <source>
        <dbReference type="Proteomes" id="UP000260025"/>
    </source>
</evidence>
<dbReference type="AlphaFoldDB" id="A0A3E2VU28"/>